<dbReference type="EMBL" id="UIVT01000004">
    <property type="protein sequence ID" value="SVP95010.1"/>
    <property type="molecule type" value="Genomic_DNA"/>
</dbReference>
<dbReference type="EMBL" id="UIVS01000004">
    <property type="protein sequence ID" value="SVP95595.1"/>
    <property type="molecule type" value="Genomic_DNA"/>
</dbReference>
<accession>A0A3B0N146</accession>
<dbReference type="InterPro" id="IPR043519">
    <property type="entry name" value="NT_sf"/>
</dbReference>
<evidence type="ECO:0000313" key="2">
    <source>
        <dbReference type="EMBL" id="SVP95595.1"/>
    </source>
</evidence>
<reference evidence="2" key="1">
    <citation type="submission" date="2018-07" db="EMBL/GenBank/DDBJ databases">
        <authorList>
            <person name="Quirk P.G."/>
            <person name="Krulwich T.A."/>
        </authorList>
    </citation>
    <scope>NUCLEOTIDE SEQUENCE</scope>
    <source>
        <strain evidence="2">Anand</strain>
    </source>
</reference>
<dbReference type="SUPFAM" id="SSF81301">
    <property type="entry name" value="Nucleotidyltransferase"/>
    <property type="match status" value="1"/>
</dbReference>
<dbReference type="Gene3D" id="3.30.460.10">
    <property type="entry name" value="Beta Polymerase, domain 2"/>
    <property type="match status" value="1"/>
</dbReference>
<proteinExistence type="predicted"/>
<gene>
    <name evidence="1" type="ORF">TAT_000376100</name>
    <name evidence="2" type="ORF">TAV_000376000</name>
</gene>
<organism evidence="2">
    <name type="scientific">Theileria annulata</name>
    <dbReference type="NCBI Taxonomy" id="5874"/>
    <lineage>
        <taxon>Eukaryota</taxon>
        <taxon>Sar</taxon>
        <taxon>Alveolata</taxon>
        <taxon>Apicomplexa</taxon>
        <taxon>Aconoidasida</taxon>
        <taxon>Piroplasmida</taxon>
        <taxon>Theileriidae</taxon>
        <taxon>Theileria</taxon>
    </lineage>
</organism>
<protein>
    <submittedName>
        <fullName evidence="2">Oligomerisation domain containing protein, putative</fullName>
    </submittedName>
</protein>
<name>A0A3B0N146_THEAN</name>
<dbReference type="AlphaFoldDB" id="A0A3B0N146"/>
<dbReference type="VEuPathDB" id="PiroplasmaDB:TA11275"/>
<evidence type="ECO:0000313" key="1">
    <source>
        <dbReference type="EMBL" id="SVP95010.1"/>
    </source>
</evidence>
<dbReference type="Pfam" id="PF02410">
    <property type="entry name" value="RsfS"/>
    <property type="match status" value="1"/>
</dbReference>
<sequence length="330" mass="38651">MYILNNSLVCVKSICKFFIPRGTYSRKALCKFISDSINIDVSDRFRNLNASEFQKSENEGECLVPDTNTSKKTVKNDINCSLEDYSFENVESALMQFVPEYISSADEDKTTFMTPGQAFFLENKEKLMETVKRRYYEEKNKAKYQEKYDDEHDETFSSLLEYDFNEESFGSYGDEFIPPRNKQQLWDYNSTSVCLHKEPIELTKGVMPNINQIVDILQREQIFNVSVMDLDKYERRDQGLYVILGTGTTSAHCRRVGRMLYNIIIDLEIPFVSKVSYCFNSRNDEWIISHLGPLSVHLMIKETRDKYSLDEVWSEHFLTKKDISQELLMD</sequence>